<keyword evidence="2" id="KW-0472">Membrane</keyword>
<evidence type="ECO:0000256" key="1">
    <source>
        <dbReference type="SAM" id="MobiDB-lite"/>
    </source>
</evidence>
<sequence length="239" mass="25984">MRVVSDPYRPGQYNNPDQTTRIPRVPSHPAAPPRRGPEPGKSKTREYVLKGLGLVGVAAVSGMLWWLIQQGGNTPDSTTQPTEQSQPQTKFKFVKHEQVATPVRDSNCARVSYHKVQDFFEKKPCTEVIRELYTTTVDGKTVYSSVAVVRMPSAADAAELKKLTETDGTGNVNDLVKDGRVKVNGLNSLANGAFAAKISGNDVIIVESDIEGGSKKADEAKLEEISTDALAFGEQLKKN</sequence>
<keyword evidence="4" id="KW-1185">Reference proteome</keyword>
<keyword evidence="2" id="KW-1133">Transmembrane helix</keyword>
<dbReference type="EMBL" id="FWXV01000003">
    <property type="protein sequence ID" value="SMD11447.1"/>
    <property type="molecule type" value="Genomic_DNA"/>
</dbReference>
<gene>
    <name evidence="3" type="ORF">SAMN05661093_04788</name>
</gene>
<dbReference type="AlphaFoldDB" id="A0A1W2EP14"/>
<accession>A0A1W2EP14</accession>
<keyword evidence="2" id="KW-0812">Transmembrane</keyword>
<feature type="transmembrane region" description="Helical" evidence="2">
    <location>
        <begin position="47"/>
        <end position="68"/>
    </location>
</feature>
<evidence type="ECO:0000256" key="2">
    <source>
        <dbReference type="SAM" id="Phobius"/>
    </source>
</evidence>
<feature type="region of interest" description="Disordered" evidence="1">
    <location>
        <begin position="1"/>
        <end position="43"/>
    </location>
</feature>
<proteinExistence type="predicted"/>
<feature type="compositionally biased region" description="Polar residues" evidence="1">
    <location>
        <begin position="12"/>
        <end position="21"/>
    </location>
</feature>
<evidence type="ECO:0000313" key="4">
    <source>
        <dbReference type="Proteomes" id="UP000192674"/>
    </source>
</evidence>
<dbReference type="Proteomes" id="UP000192674">
    <property type="component" value="Unassembled WGS sequence"/>
</dbReference>
<protein>
    <submittedName>
        <fullName evidence="3">Uncharacterized protein</fullName>
    </submittedName>
</protein>
<evidence type="ECO:0000313" key="3">
    <source>
        <dbReference type="EMBL" id="SMD11447.1"/>
    </source>
</evidence>
<name>A0A1W2EP14_KIBAR</name>
<reference evidence="3 4" key="1">
    <citation type="submission" date="2017-04" db="EMBL/GenBank/DDBJ databases">
        <authorList>
            <person name="Afonso C.L."/>
            <person name="Miller P.J."/>
            <person name="Scott M.A."/>
            <person name="Spackman E."/>
            <person name="Goraichik I."/>
            <person name="Dimitrov K.M."/>
            <person name="Suarez D.L."/>
            <person name="Swayne D.E."/>
        </authorList>
    </citation>
    <scope>NUCLEOTIDE SEQUENCE [LARGE SCALE GENOMIC DNA]</scope>
    <source>
        <strain evidence="3 4">DSM 43828</strain>
    </source>
</reference>
<organism evidence="3 4">
    <name type="scientific">Kibdelosporangium aridum</name>
    <dbReference type="NCBI Taxonomy" id="2030"/>
    <lineage>
        <taxon>Bacteria</taxon>
        <taxon>Bacillati</taxon>
        <taxon>Actinomycetota</taxon>
        <taxon>Actinomycetes</taxon>
        <taxon>Pseudonocardiales</taxon>
        <taxon>Pseudonocardiaceae</taxon>
        <taxon>Kibdelosporangium</taxon>
    </lineage>
</organism>